<dbReference type="AlphaFoldDB" id="A0A2J7ZG61"/>
<accession>A0A2J7ZG61</accession>
<dbReference type="GO" id="GO:0016567">
    <property type="term" value="P:protein ubiquitination"/>
    <property type="evidence" value="ECO:0007669"/>
    <property type="project" value="InterPro"/>
</dbReference>
<protein>
    <recommendedName>
        <fullName evidence="1">MIB/HERC2 domain-containing protein</fullName>
    </recommendedName>
</protein>
<dbReference type="PROSITE" id="PS51416">
    <property type="entry name" value="MIB_HERC2"/>
    <property type="match status" value="1"/>
</dbReference>
<name>A0A2J7ZG61_9CHLO</name>
<dbReference type="GO" id="GO:0046872">
    <property type="term" value="F:metal ion binding"/>
    <property type="evidence" value="ECO:0007669"/>
    <property type="project" value="InterPro"/>
</dbReference>
<dbReference type="InterPro" id="IPR037252">
    <property type="entry name" value="Mib_Herc2_sf"/>
</dbReference>
<dbReference type="GO" id="GO:0004842">
    <property type="term" value="F:ubiquitin-protein transferase activity"/>
    <property type="evidence" value="ECO:0007669"/>
    <property type="project" value="InterPro"/>
</dbReference>
<organism evidence="2 3">
    <name type="scientific">Tetrabaena socialis</name>
    <dbReference type="NCBI Taxonomy" id="47790"/>
    <lineage>
        <taxon>Eukaryota</taxon>
        <taxon>Viridiplantae</taxon>
        <taxon>Chlorophyta</taxon>
        <taxon>core chlorophytes</taxon>
        <taxon>Chlorophyceae</taxon>
        <taxon>CS clade</taxon>
        <taxon>Chlamydomonadales</taxon>
        <taxon>Tetrabaenaceae</taxon>
        <taxon>Tetrabaena</taxon>
    </lineage>
</organism>
<feature type="domain" description="MIB/HERC2" evidence="1">
    <location>
        <begin position="99"/>
        <end position="172"/>
    </location>
</feature>
<keyword evidence="3" id="KW-1185">Reference proteome</keyword>
<dbReference type="Pfam" id="PF06701">
    <property type="entry name" value="MIB_HERC2"/>
    <property type="match status" value="1"/>
</dbReference>
<dbReference type="Proteomes" id="UP000236333">
    <property type="component" value="Unassembled WGS sequence"/>
</dbReference>
<evidence type="ECO:0000259" key="1">
    <source>
        <dbReference type="PROSITE" id="PS51416"/>
    </source>
</evidence>
<gene>
    <name evidence="2" type="ORF">TSOC_014959</name>
</gene>
<evidence type="ECO:0000313" key="2">
    <source>
        <dbReference type="EMBL" id="PNG99261.1"/>
    </source>
</evidence>
<dbReference type="Gene3D" id="2.30.30.40">
    <property type="entry name" value="SH3 Domains"/>
    <property type="match status" value="2"/>
</dbReference>
<reference evidence="2 3" key="1">
    <citation type="journal article" date="2017" name="Mol. Biol. Evol.">
        <title>The 4-celled Tetrabaena socialis nuclear genome reveals the essential components for genetic control of cell number at the origin of multicellularity in the volvocine lineage.</title>
        <authorList>
            <person name="Featherston J."/>
            <person name="Arakaki Y."/>
            <person name="Hanschen E.R."/>
            <person name="Ferris P.J."/>
            <person name="Michod R.E."/>
            <person name="Olson B.J.S.C."/>
            <person name="Nozaki H."/>
            <person name="Durand P.M."/>
        </authorList>
    </citation>
    <scope>NUCLEOTIDE SEQUENCE [LARGE SCALE GENOMIC DNA]</scope>
    <source>
        <strain evidence="2 3">NIES-571</strain>
    </source>
</reference>
<dbReference type="OrthoDB" id="537008at2759"/>
<evidence type="ECO:0000313" key="3">
    <source>
        <dbReference type="Proteomes" id="UP000236333"/>
    </source>
</evidence>
<dbReference type="EMBL" id="PGGS01003509">
    <property type="protein sequence ID" value="PNG99261.1"/>
    <property type="molecule type" value="Genomic_DNA"/>
</dbReference>
<proteinExistence type="predicted"/>
<dbReference type="InterPro" id="IPR010606">
    <property type="entry name" value="Mib_Herc2"/>
</dbReference>
<comment type="caution">
    <text evidence="2">The sequence shown here is derived from an EMBL/GenBank/DDBJ whole genome shotgun (WGS) entry which is preliminary data.</text>
</comment>
<dbReference type="SUPFAM" id="SSF159034">
    <property type="entry name" value="Mib/herc2 domain-like"/>
    <property type="match status" value="2"/>
</dbReference>
<feature type="non-terminal residue" evidence="2">
    <location>
        <position position="1"/>
    </location>
</feature>
<sequence>AESVPPAVRLVLPESGECGQGVPVGPHTSAPHMLVRRGLDWLDSEDDNGADREAGMLMRSIEGGKAWVVYWANGGEGTYATGRDDKYELEHLQVHANSGAPVRYEGVVEAGAAVVRGMHWMWDTQDGGIGSVGSVQIAEAAGCVAVRWPNRTLDSYPACQDGGFSLNYFARPVFGTSSLPVLQASPSRSTRRGPA</sequence>